<comment type="caution">
    <text evidence="5">The sequence shown here is derived from an EMBL/GenBank/DDBJ whole genome shotgun (WGS) entry which is preliminary data.</text>
</comment>
<dbReference type="InterPro" id="IPR013520">
    <property type="entry name" value="Ribonucl_H"/>
</dbReference>
<dbReference type="EMBL" id="LAZR01000355">
    <property type="protein sequence ID" value="KKN72763.1"/>
    <property type="molecule type" value="Genomic_DNA"/>
</dbReference>
<keyword evidence="3" id="KW-0269">Exonuclease</keyword>
<evidence type="ECO:0000259" key="4">
    <source>
        <dbReference type="SMART" id="SM00479"/>
    </source>
</evidence>
<keyword evidence="2" id="KW-0378">Hydrolase</keyword>
<dbReference type="PANTHER" id="PTHR23044">
    <property type="entry name" value="3'-5' EXONUCLEASE ERI1-RELATED"/>
    <property type="match status" value="1"/>
</dbReference>
<dbReference type="SUPFAM" id="SSF53098">
    <property type="entry name" value="Ribonuclease H-like"/>
    <property type="match status" value="1"/>
</dbReference>
<dbReference type="Pfam" id="PF00929">
    <property type="entry name" value="RNase_T"/>
    <property type="match status" value="1"/>
</dbReference>
<keyword evidence="1" id="KW-0540">Nuclease</keyword>
<organism evidence="5">
    <name type="scientific">marine sediment metagenome</name>
    <dbReference type="NCBI Taxonomy" id="412755"/>
    <lineage>
        <taxon>unclassified sequences</taxon>
        <taxon>metagenomes</taxon>
        <taxon>ecological metagenomes</taxon>
    </lineage>
</organism>
<dbReference type="InterPro" id="IPR051274">
    <property type="entry name" value="3-5_Exoribonuclease"/>
</dbReference>
<gene>
    <name evidence="5" type="ORF">LCGC14_0407300</name>
</gene>
<sequence>MHQWSKMLIVDFEATCFRDDDADKPAGWVAAQDQEITEIGAVIYNLPAKEIEAVESFLVRPDGPMGQFCEELTSLTFEDVKDKPNLEVTLKNDLKVWCKANKFDLSQQPWGSWGDYDRVQLYRECARKGITYPFARAHYNIKGLFSMLTGRSKGFGVGKALDILGLKFDGRPHRGVDDARMIATILLSVMR</sequence>
<evidence type="ECO:0000256" key="2">
    <source>
        <dbReference type="ARBA" id="ARBA00022801"/>
    </source>
</evidence>
<evidence type="ECO:0000313" key="5">
    <source>
        <dbReference type="EMBL" id="KKN72763.1"/>
    </source>
</evidence>
<dbReference type="GO" id="GO:0003676">
    <property type="term" value="F:nucleic acid binding"/>
    <property type="evidence" value="ECO:0007669"/>
    <property type="project" value="InterPro"/>
</dbReference>
<dbReference type="Gene3D" id="3.30.420.10">
    <property type="entry name" value="Ribonuclease H-like superfamily/Ribonuclease H"/>
    <property type="match status" value="1"/>
</dbReference>
<dbReference type="AlphaFoldDB" id="A0A0F9W415"/>
<dbReference type="GO" id="GO:0000175">
    <property type="term" value="F:3'-5'-RNA exonuclease activity"/>
    <property type="evidence" value="ECO:0007669"/>
    <property type="project" value="InterPro"/>
</dbReference>
<proteinExistence type="predicted"/>
<dbReference type="PANTHER" id="PTHR23044:SF61">
    <property type="entry name" value="3'-5' EXORIBONUCLEASE 1-RELATED"/>
    <property type="match status" value="1"/>
</dbReference>
<protein>
    <recommendedName>
        <fullName evidence="4">Exonuclease domain-containing protein</fullName>
    </recommendedName>
</protein>
<accession>A0A0F9W415</accession>
<dbReference type="CDD" id="cd06133">
    <property type="entry name" value="ERI-1_3'hExo_like"/>
    <property type="match status" value="1"/>
</dbReference>
<evidence type="ECO:0000256" key="3">
    <source>
        <dbReference type="ARBA" id="ARBA00022839"/>
    </source>
</evidence>
<evidence type="ECO:0000256" key="1">
    <source>
        <dbReference type="ARBA" id="ARBA00022722"/>
    </source>
</evidence>
<dbReference type="InterPro" id="IPR012337">
    <property type="entry name" value="RNaseH-like_sf"/>
</dbReference>
<feature type="domain" description="Exonuclease" evidence="4">
    <location>
        <begin position="6"/>
        <end position="191"/>
    </location>
</feature>
<dbReference type="SMART" id="SM00479">
    <property type="entry name" value="EXOIII"/>
    <property type="match status" value="1"/>
</dbReference>
<reference evidence="5" key="1">
    <citation type="journal article" date="2015" name="Nature">
        <title>Complex archaea that bridge the gap between prokaryotes and eukaryotes.</title>
        <authorList>
            <person name="Spang A."/>
            <person name="Saw J.H."/>
            <person name="Jorgensen S.L."/>
            <person name="Zaremba-Niedzwiedzka K."/>
            <person name="Martijn J."/>
            <person name="Lind A.E."/>
            <person name="van Eijk R."/>
            <person name="Schleper C."/>
            <person name="Guy L."/>
            <person name="Ettema T.J."/>
        </authorList>
    </citation>
    <scope>NUCLEOTIDE SEQUENCE</scope>
</reference>
<dbReference type="InterPro" id="IPR036397">
    <property type="entry name" value="RNaseH_sf"/>
</dbReference>
<name>A0A0F9W415_9ZZZZ</name>
<dbReference type="InterPro" id="IPR047201">
    <property type="entry name" value="ERI-1_3'hExo-like"/>
</dbReference>